<dbReference type="Proteomes" id="UP001153328">
    <property type="component" value="Unassembled WGS sequence"/>
</dbReference>
<evidence type="ECO:0000313" key="3">
    <source>
        <dbReference type="EMBL" id="CAG7649479.1"/>
    </source>
</evidence>
<evidence type="ECO:0000256" key="2">
    <source>
        <dbReference type="SAM" id="SignalP"/>
    </source>
</evidence>
<evidence type="ECO:0000256" key="1">
    <source>
        <dbReference type="SAM" id="MobiDB-lite"/>
    </source>
</evidence>
<dbReference type="AlphaFoldDB" id="A0A9W4H497"/>
<feature type="region of interest" description="Disordered" evidence="1">
    <location>
        <begin position="29"/>
        <end position="59"/>
    </location>
</feature>
<organism evidence="3 4">
    <name type="scientific">Actinacidiphila bryophytorum</name>
    <dbReference type="NCBI Taxonomy" id="1436133"/>
    <lineage>
        <taxon>Bacteria</taxon>
        <taxon>Bacillati</taxon>
        <taxon>Actinomycetota</taxon>
        <taxon>Actinomycetes</taxon>
        <taxon>Kitasatosporales</taxon>
        <taxon>Streptomycetaceae</taxon>
        <taxon>Actinacidiphila</taxon>
    </lineage>
</organism>
<feature type="chain" id="PRO_5040749612" description="Septum formation-related domain-containing protein" evidence="2">
    <location>
        <begin position="31"/>
        <end position="305"/>
    </location>
</feature>
<feature type="compositionally biased region" description="Low complexity" evidence="1">
    <location>
        <begin position="29"/>
        <end position="48"/>
    </location>
</feature>
<evidence type="ECO:0000313" key="4">
    <source>
        <dbReference type="Proteomes" id="UP001153328"/>
    </source>
</evidence>
<dbReference type="EMBL" id="CAJVAX010000019">
    <property type="protein sequence ID" value="CAG7649479.1"/>
    <property type="molecule type" value="Genomic_DNA"/>
</dbReference>
<feature type="region of interest" description="Disordered" evidence="1">
    <location>
        <begin position="282"/>
        <end position="305"/>
    </location>
</feature>
<proteinExistence type="predicted"/>
<gene>
    <name evidence="3" type="ORF">SBRY_50107</name>
</gene>
<accession>A0A9W4H497</accession>
<dbReference type="PROSITE" id="PS51257">
    <property type="entry name" value="PROKAR_LIPOPROTEIN"/>
    <property type="match status" value="1"/>
</dbReference>
<evidence type="ECO:0008006" key="5">
    <source>
        <dbReference type="Google" id="ProtNLM"/>
    </source>
</evidence>
<protein>
    <recommendedName>
        <fullName evidence="5">Septum formation-related domain-containing protein</fullName>
    </recommendedName>
</protein>
<reference evidence="3" key="1">
    <citation type="submission" date="2021-06" db="EMBL/GenBank/DDBJ databases">
        <authorList>
            <person name="Arsene-Ploetze F."/>
        </authorList>
    </citation>
    <scope>NUCLEOTIDE SEQUENCE</scope>
    <source>
        <strain evidence="3">SBRY1</strain>
    </source>
</reference>
<keyword evidence="2" id="KW-0732">Signal</keyword>
<name>A0A9W4H497_9ACTN</name>
<sequence>MGDFRHRGAVVARVGAAALVLALVAGCSGAKSGDSGSASTSRATTSVSPRGTAPTADPDPRHLVLGDCFTADHVTLRGGIGAMGAVHVVPCDRPHDAEVFGKFIVAGSDYPPTPTWGPTADIDCGNLAPQYDMDSWTLAPSVAPVHAFLPTRAQWAAGDHSGVCYWVPAPGPTTASLRHDQTTLTPDQYAYLDAAQRPESALAETPQKWEETGLDNYRNWAGGVADSLTTETQLLKNHHWPVPAQGPTNALLQRLDTLTPLWRNASQTASLTALKSAVRSAEAQTTTPQEHAVRAALGLPTKRVA</sequence>
<comment type="caution">
    <text evidence="3">The sequence shown here is derived from an EMBL/GenBank/DDBJ whole genome shotgun (WGS) entry which is preliminary data.</text>
</comment>
<keyword evidence="4" id="KW-1185">Reference proteome</keyword>
<feature type="signal peptide" evidence="2">
    <location>
        <begin position="1"/>
        <end position="30"/>
    </location>
</feature>